<feature type="domain" description="SWIM-type" evidence="2">
    <location>
        <begin position="52"/>
        <end position="89"/>
    </location>
</feature>
<reference evidence="3 4" key="1">
    <citation type="submission" date="2020-10" db="EMBL/GenBank/DDBJ databases">
        <title>Connecting structure to function with the recovery of over 1000 high-quality activated sludge metagenome-assembled genomes encoding full-length rRNA genes using long-read sequencing.</title>
        <authorList>
            <person name="Singleton C.M."/>
            <person name="Petriglieri F."/>
            <person name="Kristensen J.M."/>
            <person name="Kirkegaard R.H."/>
            <person name="Michaelsen T.Y."/>
            <person name="Andersen M.H."/>
            <person name="Karst S.M."/>
            <person name="Dueholm M.S."/>
            <person name="Nielsen P.H."/>
            <person name="Albertsen M."/>
        </authorList>
    </citation>
    <scope>NUCLEOTIDE SEQUENCE [LARGE SCALE GENOMIC DNA]</scope>
    <source>
        <strain evidence="3">EsbW_18-Q3-R4-48_BATAC.285</strain>
    </source>
</reference>
<dbReference type="Pfam" id="PF04434">
    <property type="entry name" value="SWIM"/>
    <property type="match status" value="1"/>
</dbReference>
<dbReference type="InterPro" id="IPR011990">
    <property type="entry name" value="TPR-like_helical_dom_sf"/>
</dbReference>
<name>A0A935PYM0_9PROT</name>
<evidence type="ECO:0000313" key="4">
    <source>
        <dbReference type="Proteomes" id="UP000697998"/>
    </source>
</evidence>
<dbReference type="Proteomes" id="UP000697998">
    <property type="component" value="Unassembled WGS sequence"/>
</dbReference>
<evidence type="ECO:0000259" key="2">
    <source>
        <dbReference type="PROSITE" id="PS50966"/>
    </source>
</evidence>
<proteinExistence type="predicted"/>
<gene>
    <name evidence="3" type="ORF">IPJ27_10060</name>
</gene>
<dbReference type="Pfam" id="PF21810">
    <property type="entry name" value="DUF6880"/>
    <property type="match status" value="1"/>
</dbReference>
<dbReference type="SUPFAM" id="SSF48452">
    <property type="entry name" value="TPR-like"/>
    <property type="match status" value="1"/>
</dbReference>
<evidence type="ECO:0000313" key="3">
    <source>
        <dbReference type="EMBL" id="MBK7675072.1"/>
    </source>
</evidence>
<dbReference type="AlphaFoldDB" id="A0A935PYM0"/>
<dbReference type="InterPro" id="IPR049245">
    <property type="entry name" value="DUF6880"/>
</dbReference>
<accession>A0A935PYM0</accession>
<comment type="caution">
    <text evidence="3">The sequence shown here is derived from an EMBL/GenBank/DDBJ whole genome shotgun (WGS) entry which is preliminary data.</text>
</comment>
<dbReference type="PROSITE" id="PS50966">
    <property type="entry name" value="ZF_SWIM"/>
    <property type="match status" value="1"/>
</dbReference>
<dbReference type="EMBL" id="JADJMH010000006">
    <property type="protein sequence ID" value="MBK7675072.1"/>
    <property type="molecule type" value="Genomic_DNA"/>
</dbReference>
<keyword evidence="1" id="KW-0863">Zinc-finger</keyword>
<keyword evidence="1" id="KW-0479">Metal-binding</keyword>
<sequence length="585" mass="65163">MDDGLITPAVLESLAGTRAFRRGEAYFSVGAVGRLRLTDDRVAALVEGSQTYQVELRDDRGELTGDCSCPRAAEGYFCKHCVAVGLAWLAQQAAQGAPEATAGKASRRDPWREIEAYLTAQPPAALIELLLGVARRDDQLYQSLRLDAERTAGGGDVAAAFRRAIEDATRRHGFVDWRHAATFARAIDQVADSLAELLKPDTAATLAELLEYAIECVETALEEVDDSNGQVGGIVYHLGDLHHKACAMARPEPTELAERLFRLEMTLPFSLCSFDANAYRDVLGKAGLRRYRELAEEEWGKVKPADRKDHYDVSRARITRVLEQLATASGDVEELVAIKSRDLASGYAYLAIAEIWVKARQPDKALAWAERGLKAFPQQPDNRLRDFLVAAYLDRQRNDEALALTWVQFDENPSLQTFSKLHAVAGQLGIWPVQRERALTRLDDSIAREAAMTNKWKRTPSVPNQSLRVEIALWEKDLDAAWAAAHQGTCNRHLLIALAGKLEAGRPEDAVSLYRRVVPLIVEDTNNAAYEEATRLIRKVGKLLKVLDQSRDFGNYLAELRLQFKPKRNFIKLLDGVARSTEYTQ</sequence>
<evidence type="ECO:0000256" key="1">
    <source>
        <dbReference type="PROSITE-ProRule" id="PRU00325"/>
    </source>
</evidence>
<organism evidence="3 4">
    <name type="scientific">Candidatus Accumulibacter proximus</name>
    <dbReference type="NCBI Taxonomy" id="2954385"/>
    <lineage>
        <taxon>Bacteria</taxon>
        <taxon>Pseudomonadati</taxon>
        <taxon>Pseudomonadota</taxon>
        <taxon>Betaproteobacteria</taxon>
        <taxon>Candidatus Accumulibacter</taxon>
    </lineage>
</organism>
<protein>
    <submittedName>
        <fullName evidence="3">SWIM zinc finger family protein</fullName>
    </submittedName>
</protein>
<dbReference type="InterPro" id="IPR007527">
    <property type="entry name" value="Znf_SWIM"/>
</dbReference>
<keyword evidence="1" id="KW-0862">Zinc</keyword>
<dbReference type="GO" id="GO:0008270">
    <property type="term" value="F:zinc ion binding"/>
    <property type="evidence" value="ECO:0007669"/>
    <property type="project" value="UniProtKB-KW"/>
</dbReference>